<evidence type="ECO:0000256" key="2">
    <source>
        <dbReference type="SAM" id="MobiDB-lite"/>
    </source>
</evidence>
<feature type="coiled-coil region" evidence="1">
    <location>
        <begin position="679"/>
        <end position="706"/>
    </location>
</feature>
<feature type="compositionally biased region" description="Basic and acidic residues" evidence="2">
    <location>
        <begin position="1069"/>
        <end position="1082"/>
    </location>
</feature>
<reference evidence="4" key="1">
    <citation type="journal article" date="2023" name="Commun. Biol.">
        <title>Genome analysis of Parmales, the sister group of diatoms, reveals the evolutionary specialization of diatoms from phago-mixotrophs to photoautotrophs.</title>
        <authorList>
            <person name="Ban H."/>
            <person name="Sato S."/>
            <person name="Yoshikawa S."/>
            <person name="Yamada K."/>
            <person name="Nakamura Y."/>
            <person name="Ichinomiya M."/>
            <person name="Sato N."/>
            <person name="Blanc-Mathieu R."/>
            <person name="Endo H."/>
            <person name="Kuwata A."/>
            <person name="Ogata H."/>
        </authorList>
    </citation>
    <scope>NUCLEOTIDE SEQUENCE [LARGE SCALE GENOMIC DNA]</scope>
    <source>
        <strain evidence="4">NIES 3700</strain>
    </source>
</reference>
<keyword evidence="4" id="KW-1185">Reference proteome</keyword>
<evidence type="ECO:0000313" key="3">
    <source>
        <dbReference type="EMBL" id="GMH55353.1"/>
    </source>
</evidence>
<dbReference type="EMBL" id="BRXW01000443">
    <property type="protein sequence ID" value="GMH55353.1"/>
    <property type="molecule type" value="Genomic_DNA"/>
</dbReference>
<dbReference type="Proteomes" id="UP001165122">
    <property type="component" value="Unassembled WGS sequence"/>
</dbReference>
<feature type="region of interest" description="Disordered" evidence="2">
    <location>
        <begin position="1405"/>
        <end position="1435"/>
    </location>
</feature>
<name>A0A9W7DUD3_9STRA</name>
<keyword evidence="1" id="KW-0175">Coiled coil</keyword>
<sequence>MERHIKNCNWDVLASQITKKYCAREPMDPYLLIHLISQSKPPPLTLLQKVFRFFNVHQKWKLLKQGKEVMERRMLKEGMQYGKDVEKFFRMEPEMLVKYLAKIQSKINSSLDNWDPSEYQSVPRSLGPLDEHDSHDILVRVLANLSASGHSLAELFFYYLSGTKSKPQNIKRAVILAVLLKEKSRKAFSENETLAQMWDSSLEDEEVINYNQNFILEMDYNACVKGTHSVLSRNFMSKIFEFKARDIFQQASYQIVSNDVGISDFSIANLQLNEIFYKKVPFSVISKQLFEFVKALHEYFSNLATPHRLASEILKDLLDGPKKVFETVAECEDFLKQPQYTESFSIAMSYVRNAITFADRLGNLEQTSKLFEASNSSCLADYAKFPGQREVVEEHRGHIADAINDVRNIYVDFCSVKSNEREGKTASRCKELVTHEDIKNLRKDAKGKHYEQNTVNLMSHKEREDLNSQDNLWNKAISGAAGITLRNRFIAECEQQREDVKREARDMAALLEISTDTLLKDKQLGLIEEEEANQVMDQIEAKKGEHYTTKNRICARSDEEIERYKMEISVEEQKQQDDREVMGREHERNRILAERDVFTFHIEEELRQVHEEWGTSRPENMRHRDDVRAYLDQTLKEQRIRDKYLYNDLEGELIKSAATDLPSFCAINKKVTSGLADMIQEHEALFNNAKTEKDDFENAVTNLLEEVEIMTGVFEKAQQKFATTQDILDDCDKHNFTLLCEALQNHLDSEQDLGEANLAKIVSEYDLEEATRDAKAAFARFNLVEEFHKVQEKRALAFMKAQANLERFVKRTQEERENIKYALDKEMLQFQRSRAKNLNNVHAEREGEARKLHGQLQLIDESDEGILNALLRSKAGHDVIPSLYDLQEFLEEAEDVTIRFANSVEKFNMFMVQIQEEKDKAAEDFDLQGLKNDVLRRDQALHLCEGGAEIARKNMWQICKTAIDDERIVKFSTDMLKLEEDRVDCEVAKLQVDRNLSMAESLVDFLAQKHKFISLYYQSAIEHQHAVNKLVHDTEQLIDDTRLRNKKDKIAIEIDKNRERLVSSNNEKNSGRQEKREEDRQTHIDNLYNLELEYEAVFKELEEDVVDVVSPTGKNRKGSNDFKSFVSVAEDAVLKTKAITDKVNGAFDLATAVKNDAKAEVDRINAGVSKLGGQLKTASQTLSKREKAATRSAQVVVASAKMQQAERRNRIREDLLTATKEKGFIESKIHAEKRDLDEAKMDLKYAMEALRLADNLIKRFTKRFEEFKKKKVKMANELETIHMKSELDRIKIKVKKDKDRASTISIERKAASKKAREEAAEELAEQAKIQEEDEEVFAEVERYIEENWVEDIRKFLESEHEVAIDYRTVLQKYDGAVAAAAEARDEARAEVAALKKELTKRERKRAEVEAVANRKKESLKNKSQSRRSSDDRVGDMKEMLAAEEQKGASELTKVEAECRLEEATDKLQHIEEMREKHKESVQSVKRLRIQELAIREQNRKVREVEDMKQANVSDDLEVISPGEYLVCDASLYALPIDPHAMDHVEEALAMGNGCVNEGLVCFINDTEVSKAQGKVQVALKVDDHGRQLLLVSARPNYKSKGGGAVFGETKVEVTLDGRTISIITIETIPADDFLLPSKFLFTDGASGRQLAPQNIQCTYPDGSTADISESLEAGILQLGGIEGMPDGPVRLVVKEEGYRERDMYFWKHKSISCSIRDMQVMLLPNFSEDQTFDPRHYSGHKFMLSWGTRQCDLNIHVVRSDGQEVGLDKVASSTNPTRNRGASMQIKRGAASDSVEVQAKKGSEYIVYVKSKGLSGALSSSFAVVQHVAANGRAGSFRLPHECCDERMKYWWVAKIYSDGEVVSLDQLHDGTPVFHGGKLSNGV</sequence>
<evidence type="ECO:0000313" key="4">
    <source>
        <dbReference type="Proteomes" id="UP001165122"/>
    </source>
</evidence>
<feature type="coiled-coil region" evidence="1">
    <location>
        <begin position="1453"/>
        <end position="1507"/>
    </location>
</feature>
<dbReference type="OrthoDB" id="10351840at2759"/>
<comment type="caution">
    <text evidence="3">The sequence shown here is derived from an EMBL/GenBank/DDBJ whole genome shotgun (WGS) entry which is preliminary data.</text>
</comment>
<feature type="region of interest" description="Disordered" evidence="2">
    <location>
        <begin position="1061"/>
        <end position="1082"/>
    </location>
</feature>
<accession>A0A9W7DUD3</accession>
<gene>
    <name evidence="3" type="ORF">TrLO_g5129</name>
</gene>
<feature type="compositionally biased region" description="Basic and acidic residues" evidence="2">
    <location>
        <begin position="1405"/>
        <end position="1420"/>
    </location>
</feature>
<proteinExistence type="predicted"/>
<protein>
    <submittedName>
        <fullName evidence="3">Uncharacterized protein</fullName>
    </submittedName>
</protein>
<evidence type="ECO:0000256" key="1">
    <source>
        <dbReference type="SAM" id="Coils"/>
    </source>
</evidence>
<organism evidence="3 4">
    <name type="scientific">Triparma laevis f. longispina</name>
    <dbReference type="NCBI Taxonomy" id="1714387"/>
    <lineage>
        <taxon>Eukaryota</taxon>
        <taxon>Sar</taxon>
        <taxon>Stramenopiles</taxon>
        <taxon>Ochrophyta</taxon>
        <taxon>Bolidophyceae</taxon>
        <taxon>Parmales</taxon>
        <taxon>Triparmaceae</taxon>
        <taxon>Triparma</taxon>
    </lineage>
</organism>